<feature type="active site" evidence="4">
    <location>
        <position position="8"/>
    </location>
</feature>
<dbReference type="PANTHER" id="PTHR11905:SF251">
    <property type="entry name" value="MEDIATOR COMPLEX SUBUNIT 6"/>
    <property type="match status" value="1"/>
</dbReference>
<feature type="domain" description="Peptidase M12B" evidence="5">
    <location>
        <begin position="1"/>
        <end position="65"/>
    </location>
</feature>
<dbReference type="SUPFAM" id="SSF55486">
    <property type="entry name" value="Metalloproteases ('zincins'), catalytic domain"/>
    <property type="match status" value="1"/>
</dbReference>
<dbReference type="Proteomes" id="UP000694871">
    <property type="component" value="Unplaced"/>
</dbReference>
<dbReference type="PANTHER" id="PTHR11905">
    <property type="entry name" value="ADAM A DISINTEGRIN AND METALLOPROTEASE DOMAIN"/>
    <property type="match status" value="1"/>
</dbReference>
<organism evidence="6 7">
    <name type="scientific">Gekko japonicus</name>
    <name type="common">Schlegel's Japanese gecko</name>
    <dbReference type="NCBI Taxonomy" id="146911"/>
    <lineage>
        <taxon>Eukaryota</taxon>
        <taxon>Metazoa</taxon>
        <taxon>Chordata</taxon>
        <taxon>Craniata</taxon>
        <taxon>Vertebrata</taxon>
        <taxon>Euteleostomi</taxon>
        <taxon>Lepidosauria</taxon>
        <taxon>Squamata</taxon>
        <taxon>Bifurcata</taxon>
        <taxon>Gekkota</taxon>
        <taxon>Gekkonidae</taxon>
        <taxon>Gekkoninae</taxon>
        <taxon>Gekko</taxon>
    </lineage>
</organism>
<accession>A0ABM1LEM1</accession>
<comment type="caution">
    <text evidence="4">Lacks conserved residue(s) required for the propagation of feature annotation.</text>
</comment>
<keyword evidence="3 4" id="KW-1015">Disulfide bond</keyword>
<feature type="non-terminal residue" evidence="7">
    <location>
        <position position="1"/>
    </location>
</feature>
<feature type="binding site" evidence="4">
    <location>
        <position position="7"/>
    </location>
    <ligand>
        <name>Zn(2+)</name>
        <dbReference type="ChEBI" id="CHEBI:29105"/>
        <note>catalytic</note>
    </ligand>
</feature>
<dbReference type="GeneID" id="107125503"/>
<dbReference type="InterPro" id="IPR024079">
    <property type="entry name" value="MetalloPept_cat_dom_sf"/>
</dbReference>
<evidence type="ECO:0000256" key="3">
    <source>
        <dbReference type="ARBA" id="ARBA00023157"/>
    </source>
</evidence>
<evidence type="ECO:0000259" key="5">
    <source>
        <dbReference type="PROSITE" id="PS50215"/>
    </source>
</evidence>
<comment type="subcellular location">
    <subcellularLocation>
        <location evidence="1">Secreted</location>
    </subcellularLocation>
</comment>
<feature type="binding site" evidence="4">
    <location>
        <position position="11"/>
    </location>
    <ligand>
        <name>Zn(2+)</name>
        <dbReference type="ChEBI" id="CHEBI:29105"/>
        <note>catalytic</note>
    </ligand>
</feature>
<proteinExistence type="predicted"/>
<name>A0ABM1LEM1_GEKJA</name>
<evidence type="ECO:0000313" key="7">
    <source>
        <dbReference type="RefSeq" id="XP_015284408.1"/>
    </source>
</evidence>
<feature type="binding site" evidence="4">
    <location>
        <position position="17"/>
    </location>
    <ligand>
        <name>Zn(2+)</name>
        <dbReference type="ChEBI" id="CHEBI:29105"/>
        <note>catalytic</note>
    </ligand>
</feature>
<keyword evidence="4" id="KW-0862">Zinc</keyword>
<evidence type="ECO:0000256" key="2">
    <source>
        <dbReference type="ARBA" id="ARBA00022525"/>
    </source>
</evidence>
<keyword evidence="2" id="KW-0964">Secreted</keyword>
<gene>
    <name evidence="7" type="primary">LOC107125503</name>
</gene>
<reference evidence="7" key="1">
    <citation type="submission" date="2025-08" db="UniProtKB">
        <authorList>
            <consortium name="RefSeq"/>
        </authorList>
    </citation>
    <scope>IDENTIFICATION</scope>
</reference>
<feature type="non-terminal residue" evidence="7">
    <location>
        <position position="83"/>
    </location>
</feature>
<sequence length="83" mass="9613">FTVTFAHEQGHILGMNHDVDSCKCERESCLMAAYHSNSEKLSNCSYRDYYKFLQSGRVQCMFSPGDPDKQYELTYCGNRVVDR</sequence>
<keyword evidence="4" id="KW-0479">Metal-binding</keyword>
<dbReference type="RefSeq" id="XP_015284408.1">
    <property type="nucleotide sequence ID" value="XM_015428922.1"/>
</dbReference>
<protein>
    <submittedName>
        <fullName evidence="7">Snake venom metalloproteinase fibrolase-like</fullName>
    </submittedName>
</protein>
<dbReference type="InterPro" id="IPR001590">
    <property type="entry name" value="Peptidase_M12B"/>
</dbReference>
<dbReference type="Pfam" id="PF01421">
    <property type="entry name" value="Reprolysin"/>
    <property type="match status" value="1"/>
</dbReference>
<feature type="disulfide bond" evidence="4">
    <location>
        <begin position="24"/>
        <end position="29"/>
    </location>
</feature>
<dbReference type="PROSITE" id="PS50215">
    <property type="entry name" value="ADAM_MEPRO"/>
    <property type="match status" value="1"/>
</dbReference>
<evidence type="ECO:0000256" key="4">
    <source>
        <dbReference type="PROSITE-ProRule" id="PRU00276"/>
    </source>
</evidence>
<dbReference type="Gene3D" id="3.40.390.10">
    <property type="entry name" value="Collagenase (Catalytic Domain)"/>
    <property type="match status" value="1"/>
</dbReference>
<evidence type="ECO:0000256" key="1">
    <source>
        <dbReference type="ARBA" id="ARBA00004613"/>
    </source>
</evidence>
<keyword evidence="6" id="KW-1185">Reference proteome</keyword>
<evidence type="ECO:0000313" key="6">
    <source>
        <dbReference type="Proteomes" id="UP000694871"/>
    </source>
</evidence>